<dbReference type="InterPro" id="IPR007474">
    <property type="entry name" value="ApaG_domain"/>
</dbReference>
<evidence type="ECO:0000313" key="3">
    <source>
        <dbReference type="EMBL" id="SVB48994.1"/>
    </source>
</evidence>
<sequence>MYKQMTNSVEITVRPFYLGEQSEPDKNHYVWGYHVTIHNHSGLTVQLLNRYWRITDGIGQVQEVRGPGVVGEQPVLAPGESFEYTSGCPLSTSSGIMAGFYEMEVDGGERFEATIPTFSLDDPHQQVSLN</sequence>
<dbReference type="PROSITE" id="PS51087">
    <property type="entry name" value="APAG"/>
    <property type="match status" value="1"/>
</dbReference>
<dbReference type="GO" id="GO:0070987">
    <property type="term" value="P:error-free translesion synthesis"/>
    <property type="evidence" value="ECO:0007669"/>
    <property type="project" value="TreeGrafter"/>
</dbReference>
<evidence type="ECO:0000256" key="1">
    <source>
        <dbReference type="ARBA" id="ARBA00017693"/>
    </source>
</evidence>
<dbReference type="EMBL" id="UINC01044064">
    <property type="protein sequence ID" value="SVB48994.1"/>
    <property type="molecule type" value="Genomic_DNA"/>
</dbReference>
<dbReference type="AlphaFoldDB" id="A0A382EFY8"/>
<name>A0A382EFY8_9ZZZZ</name>
<protein>
    <recommendedName>
        <fullName evidence="1">Protein ApaG</fullName>
    </recommendedName>
</protein>
<accession>A0A382EFY8</accession>
<gene>
    <name evidence="3" type="ORF">METZ01_LOCUS201848</name>
</gene>
<dbReference type="NCBIfam" id="NF003967">
    <property type="entry name" value="PRK05461.1"/>
    <property type="match status" value="1"/>
</dbReference>
<dbReference type="Pfam" id="PF04379">
    <property type="entry name" value="DUF525"/>
    <property type="match status" value="1"/>
</dbReference>
<dbReference type="SUPFAM" id="SSF110069">
    <property type="entry name" value="ApaG-like"/>
    <property type="match status" value="1"/>
</dbReference>
<proteinExistence type="inferred from homology"/>
<dbReference type="HAMAP" id="MF_00791">
    <property type="entry name" value="ApaG"/>
    <property type="match status" value="1"/>
</dbReference>
<dbReference type="Gene3D" id="2.60.40.1470">
    <property type="entry name" value="ApaG domain"/>
    <property type="match status" value="1"/>
</dbReference>
<reference evidence="3" key="1">
    <citation type="submission" date="2018-05" db="EMBL/GenBank/DDBJ databases">
        <authorList>
            <person name="Lanie J.A."/>
            <person name="Ng W.-L."/>
            <person name="Kazmierczak K.M."/>
            <person name="Andrzejewski T.M."/>
            <person name="Davidsen T.M."/>
            <person name="Wayne K.J."/>
            <person name="Tettelin H."/>
            <person name="Glass J.I."/>
            <person name="Rusch D."/>
            <person name="Podicherti R."/>
            <person name="Tsui H.-C.T."/>
            <person name="Winkler M.E."/>
        </authorList>
    </citation>
    <scope>NUCLEOTIDE SEQUENCE</scope>
</reference>
<dbReference type="PANTHER" id="PTHR14289:SF16">
    <property type="entry name" value="POLYMERASE DELTA-INTERACTING PROTEIN 2"/>
    <property type="match status" value="1"/>
</dbReference>
<dbReference type="InterPro" id="IPR036767">
    <property type="entry name" value="ApaG_sf"/>
</dbReference>
<feature type="domain" description="ApaG" evidence="2">
    <location>
        <begin position="3"/>
        <end position="127"/>
    </location>
</feature>
<evidence type="ECO:0000259" key="2">
    <source>
        <dbReference type="PROSITE" id="PS51087"/>
    </source>
</evidence>
<organism evidence="3">
    <name type="scientific">marine metagenome</name>
    <dbReference type="NCBI Taxonomy" id="408172"/>
    <lineage>
        <taxon>unclassified sequences</taxon>
        <taxon>metagenomes</taxon>
        <taxon>ecological metagenomes</taxon>
    </lineage>
</organism>
<dbReference type="InterPro" id="IPR023065">
    <property type="entry name" value="Uncharacterised_ApaG"/>
</dbReference>
<dbReference type="PANTHER" id="PTHR14289">
    <property type="entry name" value="F-BOX ONLY PROTEIN 3"/>
    <property type="match status" value="1"/>
</dbReference>